<dbReference type="EMBL" id="OV651827">
    <property type="protein sequence ID" value="CAH1103785.1"/>
    <property type="molecule type" value="Genomic_DNA"/>
</dbReference>
<evidence type="ECO:0000313" key="2">
    <source>
        <dbReference type="EMBL" id="CAH1103785.1"/>
    </source>
</evidence>
<keyword evidence="3" id="KW-1185">Reference proteome</keyword>
<feature type="transmembrane region" description="Helical" evidence="1">
    <location>
        <begin position="33"/>
        <end position="52"/>
    </location>
</feature>
<accession>A0A9P0CQ19</accession>
<proteinExistence type="predicted"/>
<organism evidence="2 3">
    <name type="scientific">Psylliodes chrysocephalus</name>
    <dbReference type="NCBI Taxonomy" id="3402493"/>
    <lineage>
        <taxon>Eukaryota</taxon>
        <taxon>Metazoa</taxon>
        <taxon>Ecdysozoa</taxon>
        <taxon>Arthropoda</taxon>
        <taxon>Hexapoda</taxon>
        <taxon>Insecta</taxon>
        <taxon>Pterygota</taxon>
        <taxon>Neoptera</taxon>
        <taxon>Endopterygota</taxon>
        <taxon>Coleoptera</taxon>
        <taxon>Polyphaga</taxon>
        <taxon>Cucujiformia</taxon>
        <taxon>Chrysomeloidea</taxon>
        <taxon>Chrysomelidae</taxon>
        <taxon>Galerucinae</taxon>
        <taxon>Alticini</taxon>
        <taxon>Psylliodes</taxon>
    </lineage>
</organism>
<sequence>MYQVCITIPTWPGSQFYIGSFSVSNSFVANMNFIFYFVSSVLVLAVSFKIYIKLFLTKYCKSKVCLVGKTVIITGANSDGQLHTSAACH</sequence>
<keyword evidence="1" id="KW-0812">Transmembrane</keyword>
<reference evidence="2" key="1">
    <citation type="submission" date="2022-01" db="EMBL/GenBank/DDBJ databases">
        <authorList>
            <person name="King R."/>
        </authorList>
    </citation>
    <scope>NUCLEOTIDE SEQUENCE</scope>
</reference>
<keyword evidence="1" id="KW-1133">Transmembrane helix</keyword>
<dbReference type="AlphaFoldDB" id="A0A9P0CQ19"/>
<name>A0A9P0CQ19_9CUCU</name>
<gene>
    <name evidence="2" type="ORF">PSYICH_LOCUS4975</name>
</gene>
<evidence type="ECO:0000313" key="3">
    <source>
        <dbReference type="Proteomes" id="UP001153636"/>
    </source>
</evidence>
<dbReference type="Proteomes" id="UP001153636">
    <property type="component" value="Chromosome 15"/>
</dbReference>
<keyword evidence="1" id="KW-0472">Membrane</keyword>
<protein>
    <submittedName>
        <fullName evidence="2">Uncharacterized protein</fullName>
    </submittedName>
</protein>
<evidence type="ECO:0000256" key="1">
    <source>
        <dbReference type="SAM" id="Phobius"/>
    </source>
</evidence>